<feature type="signal peptide" evidence="2">
    <location>
        <begin position="1"/>
        <end position="28"/>
    </location>
</feature>
<feature type="compositionally biased region" description="Low complexity" evidence="1">
    <location>
        <begin position="1432"/>
        <end position="1454"/>
    </location>
</feature>
<evidence type="ECO:0000313" key="4">
    <source>
        <dbReference type="EMBL" id="MBG6121089.1"/>
    </source>
</evidence>
<feature type="compositionally biased region" description="Polar residues" evidence="1">
    <location>
        <begin position="748"/>
        <end position="757"/>
    </location>
</feature>
<organism evidence="4 5">
    <name type="scientific">Corynebacterium aquatimens</name>
    <dbReference type="NCBI Taxonomy" id="1190508"/>
    <lineage>
        <taxon>Bacteria</taxon>
        <taxon>Bacillati</taxon>
        <taxon>Actinomycetota</taxon>
        <taxon>Actinomycetes</taxon>
        <taxon>Mycobacteriales</taxon>
        <taxon>Corynebacteriaceae</taxon>
        <taxon>Corynebacterium</taxon>
    </lineage>
</organism>
<dbReference type="RefSeq" id="WP_196823719.1">
    <property type="nucleotide sequence ID" value="NZ_JADOUE010000001.1"/>
</dbReference>
<proteinExistence type="predicted"/>
<feature type="compositionally biased region" description="Basic and acidic residues" evidence="1">
    <location>
        <begin position="860"/>
        <end position="870"/>
    </location>
</feature>
<evidence type="ECO:0000256" key="2">
    <source>
        <dbReference type="SAM" id="SignalP"/>
    </source>
</evidence>
<feature type="region of interest" description="Disordered" evidence="1">
    <location>
        <begin position="1867"/>
        <end position="1910"/>
    </location>
</feature>
<reference evidence="4" key="1">
    <citation type="submission" date="2020-11" db="EMBL/GenBank/DDBJ databases">
        <title>Sequencing the genomes of 1000 actinobacteria strains.</title>
        <authorList>
            <person name="Klenk H.-P."/>
        </authorList>
    </citation>
    <scope>NUCLEOTIDE SEQUENCE</scope>
    <source>
        <strain evidence="4">DSM 45632</strain>
    </source>
</reference>
<evidence type="ECO:0000313" key="5">
    <source>
        <dbReference type="Proteomes" id="UP000658613"/>
    </source>
</evidence>
<feature type="domain" description="CshA" evidence="3">
    <location>
        <begin position="504"/>
        <end position="587"/>
    </location>
</feature>
<dbReference type="PROSITE" id="PS51318">
    <property type="entry name" value="TAT"/>
    <property type="match status" value="1"/>
</dbReference>
<sequence length="1910" mass="201504">MSNRQNPSLRLRRRVLASLCAFSFGAGAVVASPVAPTASAVPANQPPSQYVGTPMSQYQNSTLDTQRRGSCRVSATLGLENEGASLDYVQVPGFGRLYADETVFGGGSFAVNLVAQLGHDTGKGDQFPRYRETARVSANILDGKPLLRITQGENRTVIQGAAVDTVVVSDQGTADIEVDKQQTVDFNGNQNTVIGWGLTQNNYPGVPYSQAFVGVTAQISGSFAPFPDENASCAPMTSTSTPVTMLADGQPHPFTINLDGVRTEDFERLRVIVVDKDGNPIDGANVEKGAAIPGAGDNMTGMNTKVTLPKDDPRFHEGKGAFLQVYAVPRKGDDTRAAAGPNKRAELQGKTAYKRDEAKGKGLYDTNVQVGGLHAVNTPTFSAEHGANSGEPGKTISAKIIGAEQPDKGVKAGQEFLGENNPTFSLGGAIEYGDKNQGANDWTNPKVDPVTGEATITVGKGAKGGDLAYVPVKVTNSDGSSFTIRATFTSKQPAPVALQPAFKAGPVGDTLQATPRYTKNGEPYIDPTTVRIVGTDEKSDGKTLTVDGQGAWRVDAKTGEFFFTPVAGFVGDPTPIQYTANGVNGAEPVGPALVSVFYYPLETREATTYGPVEATQNSTDNNSPGDAGRTTAQLFPGLPSTWYGQADSPVTFQLVDPNGTPVQQGQALEILNVGTYTIDQNTGVVSFKAAENFLGANETEKDAAKVGIRTVGLTNAERGGEEAQLTAYYRPTVEKQSFALPNAREDGQTGQPQSATPNYRAFSTDPKTVKMVSVEGNTLSADGKTMVVPDQGTWTVDDNGVFTFTPVTGFVGSPAPVRYEANSLSGQKAEGTGQVAIFYPDPRTLPANTSAAQGVTQESDDTHDRNEGKATQDMFPTLPTDWYGQEDSPVKFDLVDPSGKIVETKNDKGQPTFTVENVGTYTLDPVKGLATFTPVPSFTGPAPRVEIQTKGITGGEELKAAYNPFVYPVGVEIPSAFERADQVGSPVDVTPIYERTKEDGTRDELASVNPETIQIVADGLPDGSVISEDKKSVTVPGEGSWTVDDAGKFTFTPLQPDPAKQVQGFTGNPTPVSYLAKNVQNIDALVPGQVTALYPTIATDDAITTGNKGQTQLSTDTQDGVEDKGLTIAQMFPNLNPEWAKAGMELVDLQEQGTLNDDKTVLTVEGKGTYTLDKVAGTITFAPTGDFQGTAPKVGIKLTGVDTQPVAAYTPIVRPFAKPAEDAVVVLPSKVQKGTTGEPVSLTPPLADNIDKSTIKILNGEQEVDALEVTENDKKVGTWTVDKQTGEFTFTPEEGYLGSPAPVKYTAKDRFGTKAKEPGEVAVQYPNQRTVDSATSGQLDVNQTSRTFTGEGGMFPTLPEWTSNTFALEGANDDGKIVRDGVGTFSIENGRVVFDPEPGFVGKADPVTVVATTATGETLEAKYEPVVIGVKPPTTTTPTTTTPTTSTQPTDPSSPESPAPSSPKRPVDRPFVLPSGAKMGALGKAVDVTPKYPGWVAVNSIRIKGSTGDGKTLKVDGQGTWTVDKNGTFTFSPEPGFLGTPEPISYTAKDKEGKDSDAPGWVMAYYPADADADADADANPFILPSDAVNIAKGGKKVFNLLEMNNKIDPATIAIEGAVDGKLVVPGEGTWSVNKVTGEVTFTAEKNFEGTATPVKYTARSKSGVESKYPAFLMVATDGKDPVPGPVNPTPGTTTPTGPTTTPVDPAKEQSSAKAKKTLEQCFGNAVQSPITWLLPIALVGAVVGKIAEPYMAQVSGEIAGLNAQWNEFVRKNTPDRPEWGHGDHGRRDPRNDEEYRRAMEHVNAINAQLQGFASNPDLQRIGQAIGAAVAIAAFAGLMYDWCVAEVGKAKTSVDFEKFGKKNLFATGTASPTTVPTTVIPPLGGDAPEVEGVPSSDGSSKDGSSKDGSSN</sequence>
<feature type="compositionally biased region" description="Polar residues" evidence="1">
    <location>
        <begin position="846"/>
        <end position="857"/>
    </location>
</feature>
<evidence type="ECO:0000259" key="3">
    <source>
        <dbReference type="Pfam" id="PF19076"/>
    </source>
</evidence>
<dbReference type="Pfam" id="PF19076">
    <property type="entry name" value="CshA_repeat"/>
    <property type="match status" value="8"/>
</dbReference>
<dbReference type="InterPro" id="IPR026395">
    <property type="entry name" value="CshA_fibril"/>
</dbReference>
<dbReference type="Proteomes" id="UP000658613">
    <property type="component" value="Unassembled WGS sequence"/>
</dbReference>
<feature type="domain" description="CshA" evidence="3">
    <location>
        <begin position="1249"/>
        <end position="1316"/>
    </location>
</feature>
<gene>
    <name evidence="4" type="ORF">IW254_000058</name>
</gene>
<feature type="domain" description="CshA" evidence="3">
    <location>
        <begin position="744"/>
        <end position="832"/>
    </location>
</feature>
<feature type="chain" id="PRO_5038519995" evidence="2">
    <location>
        <begin position="29"/>
        <end position="1910"/>
    </location>
</feature>
<keyword evidence="2" id="KW-0732">Signal</keyword>
<feature type="region of interest" description="Disordered" evidence="1">
    <location>
        <begin position="1679"/>
        <end position="1706"/>
    </location>
</feature>
<comment type="caution">
    <text evidence="4">The sequence shown here is derived from an EMBL/GenBank/DDBJ whole genome shotgun (WGS) entry which is preliminary data.</text>
</comment>
<evidence type="ECO:0000256" key="1">
    <source>
        <dbReference type="SAM" id="MobiDB-lite"/>
    </source>
</evidence>
<feature type="domain" description="CshA" evidence="3">
    <location>
        <begin position="1342"/>
        <end position="1427"/>
    </location>
</feature>
<feature type="domain" description="CshA" evidence="3">
    <location>
        <begin position="846"/>
        <end position="966"/>
    </location>
</feature>
<feature type="region of interest" description="Disordered" evidence="1">
    <location>
        <begin position="1428"/>
        <end position="1471"/>
    </location>
</feature>
<dbReference type="EMBL" id="JADOUE010000001">
    <property type="protein sequence ID" value="MBG6121089.1"/>
    <property type="molecule type" value="Genomic_DNA"/>
</dbReference>
<feature type="compositionally biased region" description="Low complexity" evidence="1">
    <location>
        <begin position="1689"/>
        <end position="1703"/>
    </location>
</feature>
<feature type="domain" description="CshA" evidence="3">
    <location>
        <begin position="1100"/>
        <end position="1213"/>
    </location>
</feature>
<dbReference type="InterPro" id="IPR006311">
    <property type="entry name" value="TAT_signal"/>
</dbReference>
<feature type="region of interest" description="Disordered" evidence="1">
    <location>
        <begin position="741"/>
        <end position="761"/>
    </location>
</feature>
<feature type="compositionally biased region" description="Low complexity" evidence="1">
    <location>
        <begin position="1871"/>
        <end position="1881"/>
    </location>
</feature>
<dbReference type="NCBIfam" id="TIGR04225">
    <property type="entry name" value="CshA_fibril_rpt"/>
    <property type="match status" value="3"/>
</dbReference>
<keyword evidence="5" id="KW-1185">Reference proteome</keyword>
<feature type="domain" description="CshA" evidence="3">
    <location>
        <begin position="1505"/>
        <end position="1558"/>
    </location>
</feature>
<accession>A0A931DTE7</accession>
<feature type="region of interest" description="Disordered" evidence="1">
    <location>
        <begin position="846"/>
        <end position="882"/>
    </location>
</feature>
<name>A0A931DTE7_9CORY</name>
<protein>
    <submittedName>
        <fullName evidence="4">CshA-type fibril repeat protein</fullName>
    </submittedName>
</protein>
<feature type="domain" description="CshA" evidence="3">
    <location>
        <begin position="1595"/>
        <end position="1665"/>
    </location>
</feature>